<organism evidence="1 2">
    <name type="scientific">Phytophthora pseudosyringae</name>
    <dbReference type="NCBI Taxonomy" id="221518"/>
    <lineage>
        <taxon>Eukaryota</taxon>
        <taxon>Sar</taxon>
        <taxon>Stramenopiles</taxon>
        <taxon>Oomycota</taxon>
        <taxon>Peronosporomycetes</taxon>
        <taxon>Peronosporales</taxon>
        <taxon>Peronosporaceae</taxon>
        <taxon>Phytophthora</taxon>
    </lineage>
</organism>
<sequence length="319" mass="36526">MGKKSPAQVAVAEAIALRQFPPSLKYPELGSGTLLSEWFAYRTLTWAPECLEPNRKPKCVVEECICTPTVKAYKQRIAKDVQHRTVSYYARYQCTVTRELSAAIYDVQRNLRSPEECEDRMKTIRVEQLAAKSAWSESEAVATILYNCGVDRQDNRALNVRKRGFHAIAKRLPGIDELVKHTPFTTGQRILMITDKSVNDDEVTPDEDAIMRDLFAMVRMSSLKKKKQVYAIVYAFAAATSDGIIPKSIEFLLRRWEGLKRTQNRDKKRKVNEHADEGIVQRTFLHVMVLQMKRVKILMAMFKQLLPTSGSNQHFRLAT</sequence>
<dbReference type="Proteomes" id="UP000694044">
    <property type="component" value="Unassembled WGS sequence"/>
</dbReference>
<keyword evidence="2" id="KW-1185">Reference proteome</keyword>
<name>A0A8T1WEA1_9STRA</name>
<dbReference type="AlphaFoldDB" id="A0A8T1WEA1"/>
<comment type="caution">
    <text evidence="1">The sequence shown here is derived from an EMBL/GenBank/DDBJ whole genome shotgun (WGS) entry which is preliminary data.</text>
</comment>
<accession>A0A8T1WEA1</accession>
<reference evidence="1" key="1">
    <citation type="submission" date="2021-02" db="EMBL/GenBank/DDBJ databases">
        <authorList>
            <person name="Palmer J.M."/>
        </authorList>
    </citation>
    <scope>NUCLEOTIDE SEQUENCE</scope>
    <source>
        <strain evidence="1">SCRP734</strain>
    </source>
</reference>
<dbReference type="OrthoDB" id="128216at2759"/>
<protein>
    <submittedName>
        <fullName evidence="1">Uncharacterized protein</fullName>
    </submittedName>
</protein>
<gene>
    <name evidence="1" type="ORF">PHYPSEUDO_007746</name>
</gene>
<evidence type="ECO:0000313" key="2">
    <source>
        <dbReference type="Proteomes" id="UP000694044"/>
    </source>
</evidence>
<proteinExistence type="predicted"/>
<evidence type="ECO:0000313" key="1">
    <source>
        <dbReference type="EMBL" id="KAG7390520.1"/>
    </source>
</evidence>
<dbReference type="EMBL" id="JAGDFM010000031">
    <property type="protein sequence ID" value="KAG7390520.1"/>
    <property type="molecule type" value="Genomic_DNA"/>
</dbReference>